<name>A0A4R6DT04_9RHOO</name>
<dbReference type="Proteomes" id="UP000295129">
    <property type="component" value="Unassembled WGS sequence"/>
</dbReference>
<dbReference type="EMBL" id="SNVV01000020">
    <property type="protein sequence ID" value="TDN47388.1"/>
    <property type="molecule type" value="Genomic_DNA"/>
</dbReference>
<accession>A0A4R6DT04</accession>
<evidence type="ECO:0000256" key="1">
    <source>
        <dbReference type="SAM" id="SignalP"/>
    </source>
</evidence>
<keyword evidence="4" id="KW-1185">Reference proteome</keyword>
<dbReference type="GO" id="GO:0005509">
    <property type="term" value="F:calcium ion binding"/>
    <property type="evidence" value="ECO:0007669"/>
    <property type="project" value="InterPro"/>
</dbReference>
<keyword evidence="1" id="KW-0732">Signal</keyword>
<dbReference type="Gene3D" id="1.10.238.10">
    <property type="entry name" value="EF-hand"/>
    <property type="match status" value="1"/>
</dbReference>
<feature type="domain" description="EF-hand" evidence="2">
    <location>
        <begin position="38"/>
        <end position="73"/>
    </location>
</feature>
<evidence type="ECO:0000313" key="4">
    <source>
        <dbReference type="Proteomes" id="UP000295129"/>
    </source>
</evidence>
<organism evidence="3 4">
    <name type="scientific">Azoarcus indigens</name>
    <dbReference type="NCBI Taxonomy" id="29545"/>
    <lineage>
        <taxon>Bacteria</taxon>
        <taxon>Pseudomonadati</taxon>
        <taxon>Pseudomonadota</taxon>
        <taxon>Betaproteobacteria</taxon>
        <taxon>Rhodocyclales</taxon>
        <taxon>Zoogloeaceae</taxon>
        <taxon>Azoarcus</taxon>
    </lineage>
</organism>
<dbReference type="SUPFAM" id="SSF47473">
    <property type="entry name" value="EF-hand"/>
    <property type="match status" value="1"/>
</dbReference>
<dbReference type="AlphaFoldDB" id="A0A4R6DT04"/>
<sequence length="105" mass="10958">MKRMISGVALAALLGLAAGMAASGVRAAEPAAQEGAARMKERLQERFAAADTNRDGSLSEEEAKAGMPFVHRHFGEIDNAGKGSVTQAQVEAYITAQAASRRGSR</sequence>
<dbReference type="InterPro" id="IPR011992">
    <property type="entry name" value="EF-hand-dom_pair"/>
</dbReference>
<dbReference type="PROSITE" id="PS50222">
    <property type="entry name" value="EF_HAND_2"/>
    <property type="match status" value="1"/>
</dbReference>
<gene>
    <name evidence="3" type="ORF">C7389_12055</name>
</gene>
<reference evidence="3 4" key="1">
    <citation type="submission" date="2019-03" db="EMBL/GenBank/DDBJ databases">
        <title>Genomic Encyclopedia of Type Strains, Phase IV (KMG-IV): sequencing the most valuable type-strain genomes for metagenomic binning, comparative biology and taxonomic classification.</title>
        <authorList>
            <person name="Goeker M."/>
        </authorList>
    </citation>
    <scope>NUCLEOTIDE SEQUENCE [LARGE SCALE GENOMIC DNA]</scope>
    <source>
        <strain evidence="3 4">DSM 12121</strain>
    </source>
</reference>
<feature type="chain" id="PRO_5020866929" description="EF-hand domain-containing protein" evidence="1">
    <location>
        <begin position="28"/>
        <end position="105"/>
    </location>
</feature>
<protein>
    <recommendedName>
        <fullName evidence="2">EF-hand domain-containing protein</fullName>
    </recommendedName>
</protein>
<feature type="signal peptide" evidence="1">
    <location>
        <begin position="1"/>
        <end position="27"/>
    </location>
</feature>
<dbReference type="InterPro" id="IPR002048">
    <property type="entry name" value="EF_hand_dom"/>
</dbReference>
<comment type="caution">
    <text evidence="3">The sequence shown here is derived from an EMBL/GenBank/DDBJ whole genome shotgun (WGS) entry which is preliminary data.</text>
</comment>
<evidence type="ECO:0000259" key="2">
    <source>
        <dbReference type="PROSITE" id="PS50222"/>
    </source>
</evidence>
<evidence type="ECO:0000313" key="3">
    <source>
        <dbReference type="EMBL" id="TDN47388.1"/>
    </source>
</evidence>
<proteinExistence type="predicted"/>